<dbReference type="InterPro" id="IPR009081">
    <property type="entry name" value="PP-bd_ACP"/>
</dbReference>
<protein>
    <submittedName>
        <fullName evidence="2">Acyl carrier protein</fullName>
    </submittedName>
</protein>
<evidence type="ECO:0000313" key="3">
    <source>
        <dbReference type="Proteomes" id="UP000515663"/>
    </source>
</evidence>
<sequence>MSDNITEALRGILEEDLDLALGDISRDSQLIDDLGLDSVAFAIGVVAIEERLGVKLSERELFESKTVGDLEDLIRSKADAATPR</sequence>
<dbReference type="Pfam" id="PF00550">
    <property type="entry name" value="PP-binding"/>
    <property type="match status" value="1"/>
</dbReference>
<dbReference type="RefSeq" id="WP_188331094.1">
    <property type="nucleotide sequence ID" value="NZ_CP059491.1"/>
</dbReference>
<evidence type="ECO:0000259" key="1">
    <source>
        <dbReference type="PROSITE" id="PS50075"/>
    </source>
</evidence>
<dbReference type="InterPro" id="IPR036736">
    <property type="entry name" value="ACP-like_sf"/>
</dbReference>
<name>A0A7D7QY24_9ACTN</name>
<dbReference type="AlphaFoldDB" id="A0A7D7QY24"/>
<gene>
    <name evidence="2" type="ORF">H1R19_02595</name>
</gene>
<accession>A0A7D7QY24</accession>
<keyword evidence="3" id="KW-1185">Reference proteome</keyword>
<dbReference type="PROSITE" id="PS50075">
    <property type="entry name" value="CARRIER"/>
    <property type="match status" value="1"/>
</dbReference>
<dbReference type="SUPFAM" id="SSF47336">
    <property type="entry name" value="ACP-like"/>
    <property type="match status" value="1"/>
</dbReference>
<reference evidence="3" key="1">
    <citation type="submission" date="2020-07" db="EMBL/GenBank/DDBJ databases">
        <title>novel species isolated from the respiratory tract of Marmot.</title>
        <authorList>
            <person name="Zhang G."/>
        </authorList>
    </citation>
    <scope>NUCLEOTIDE SEQUENCE [LARGE SCALE GENOMIC DNA]</scope>
    <source>
        <strain evidence="3">686</strain>
    </source>
</reference>
<organism evidence="2 3">
    <name type="scientific">Gordonia jinghuaiqii</name>
    <dbReference type="NCBI Taxonomy" id="2758710"/>
    <lineage>
        <taxon>Bacteria</taxon>
        <taxon>Bacillati</taxon>
        <taxon>Actinomycetota</taxon>
        <taxon>Actinomycetes</taxon>
        <taxon>Mycobacteriales</taxon>
        <taxon>Gordoniaceae</taxon>
        <taxon>Gordonia</taxon>
    </lineage>
</organism>
<evidence type="ECO:0000313" key="2">
    <source>
        <dbReference type="EMBL" id="QMT02089.1"/>
    </source>
</evidence>
<dbReference type="Gene3D" id="1.10.1200.10">
    <property type="entry name" value="ACP-like"/>
    <property type="match status" value="1"/>
</dbReference>
<dbReference type="Proteomes" id="UP000515663">
    <property type="component" value="Chromosome"/>
</dbReference>
<dbReference type="NCBIfam" id="NF004533">
    <property type="entry name" value="PRK05883.1"/>
    <property type="match status" value="1"/>
</dbReference>
<dbReference type="EMBL" id="CP059491">
    <property type="protein sequence ID" value="QMT02089.1"/>
    <property type="molecule type" value="Genomic_DNA"/>
</dbReference>
<dbReference type="KEGG" id="gji:H1R19_02595"/>
<proteinExistence type="predicted"/>
<feature type="domain" description="Carrier" evidence="1">
    <location>
        <begin position="3"/>
        <end position="78"/>
    </location>
</feature>